<evidence type="ECO:0000313" key="3">
    <source>
        <dbReference type="Proteomes" id="UP001527925"/>
    </source>
</evidence>
<accession>A0ABR4MWU8</accession>
<dbReference type="InterPro" id="IPR036525">
    <property type="entry name" value="Tubulin/FtsZ_GTPase_sf"/>
</dbReference>
<sequence length="82" mass="8748">MGREVVTLQLGHAASFVGTHFWNTQTAIMEWAGGDSSEVDHDVLFRAGENYKGESTFTPRLVICDLKGESDGGTAAARSGSD</sequence>
<keyword evidence="3" id="KW-1185">Reference proteome</keyword>
<dbReference type="InterPro" id="IPR019605">
    <property type="entry name" value="Misato_II_tubulin-like"/>
</dbReference>
<dbReference type="Pfam" id="PF10644">
    <property type="entry name" value="Misat_Tub_SegII"/>
    <property type="match status" value="1"/>
</dbReference>
<dbReference type="PANTHER" id="PTHR13391:SF0">
    <property type="entry name" value="PROTEIN MISATO HOMOLOG 1"/>
    <property type="match status" value="1"/>
</dbReference>
<feature type="domain" description="Misato Segment II tubulin-like" evidence="1">
    <location>
        <begin position="3"/>
        <end position="69"/>
    </location>
</feature>
<dbReference type="SUPFAM" id="SSF52490">
    <property type="entry name" value="Tubulin nucleotide-binding domain-like"/>
    <property type="match status" value="1"/>
</dbReference>
<dbReference type="InterPro" id="IPR049942">
    <property type="entry name" value="DML1/Misato"/>
</dbReference>
<organism evidence="2 3">
    <name type="scientific">Polyrhizophydium stewartii</name>
    <dbReference type="NCBI Taxonomy" id="2732419"/>
    <lineage>
        <taxon>Eukaryota</taxon>
        <taxon>Fungi</taxon>
        <taxon>Fungi incertae sedis</taxon>
        <taxon>Chytridiomycota</taxon>
        <taxon>Chytridiomycota incertae sedis</taxon>
        <taxon>Chytridiomycetes</taxon>
        <taxon>Rhizophydiales</taxon>
        <taxon>Rhizophydiales incertae sedis</taxon>
        <taxon>Polyrhizophydium</taxon>
    </lineage>
</organism>
<proteinExistence type="predicted"/>
<dbReference type="PANTHER" id="PTHR13391">
    <property type="entry name" value="MITOCHONDRIAL DISTRIBUTION REGULATOR MISATO"/>
    <property type="match status" value="1"/>
</dbReference>
<name>A0ABR4MWU8_9FUNG</name>
<dbReference type="Proteomes" id="UP001527925">
    <property type="component" value="Unassembled WGS sequence"/>
</dbReference>
<dbReference type="Gene3D" id="3.40.50.1440">
    <property type="entry name" value="Tubulin/FtsZ, GTPase domain"/>
    <property type="match status" value="1"/>
</dbReference>
<evidence type="ECO:0000259" key="1">
    <source>
        <dbReference type="Pfam" id="PF10644"/>
    </source>
</evidence>
<comment type="caution">
    <text evidence="2">The sequence shown here is derived from an EMBL/GenBank/DDBJ whole genome shotgun (WGS) entry which is preliminary data.</text>
</comment>
<reference evidence="2 3" key="1">
    <citation type="submission" date="2023-09" db="EMBL/GenBank/DDBJ databases">
        <title>Pangenome analysis of Batrachochytrium dendrobatidis and related Chytrids.</title>
        <authorList>
            <person name="Yacoub M.N."/>
            <person name="Stajich J.E."/>
            <person name="James T.Y."/>
        </authorList>
    </citation>
    <scope>NUCLEOTIDE SEQUENCE [LARGE SCALE GENOMIC DNA]</scope>
    <source>
        <strain evidence="2 3">JEL0888</strain>
    </source>
</reference>
<gene>
    <name evidence="2" type="primary">DML1_2</name>
    <name evidence="2" type="ORF">HK105_208798</name>
</gene>
<protein>
    <submittedName>
        <fullName evidence="2">MtDNA inheritance, partitioning of the mitochondrial organelle</fullName>
    </submittedName>
</protein>
<dbReference type="EMBL" id="JADGIZ020000089">
    <property type="protein sequence ID" value="KAL2911741.1"/>
    <property type="molecule type" value="Genomic_DNA"/>
</dbReference>
<evidence type="ECO:0000313" key="2">
    <source>
        <dbReference type="EMBL" id="KAL2911741.1"/>
    </source>
</evidence>